<dbReference type="InterPro" id="IPR005110">
    <property type="entry name" value="MoeA_linker/N"/>
</dbReference>
<dbReference type="PROSITE" id="PS01079">
    <property type="entry name" value="MOCF_BIOSYNTHESIS_2"/>
    <property type="match status" value="1"/>
</dbReference>
<dbReference type="CDD" id="cd00887">
    <property type="entry name" value="MoeA"/>
    <property type="match status" value="1"/>
</dbReference>
<dbReference type="GO" id="GO:0006777">
    <property type="term" value="P:Mo-molybdopterin cofactor biosynthetic process"/>
    <property type="evidence" value="ECO:0007669"/>
    <property type="project" value="UniProtKB-UniRule"/>
</dbReference>
<gene>
    <name evidence="8" type="ORF">BC781_102419</name>
</gene>
<sequence>MISVEEAKELVKQHIKTSDKHLNLPIEKTLNYILAKDLHANISLPPFAQSAMDGYAINIEDFSDEKIFEIQTIIPAGHTKLEKLEKGKAIRIFTGAPIPDGADAIIVQEKAKEENGLVRFDAQELKAMQNIRPIGEQIQKGEVAVAKGTLLTPETLSFIASFGITELCVQKQPQISIFVNGDELIKAGQELEFGQIYESNSLGLKAAVENTNFPVASVQHLPDNKIKVMEAISKATTEMDFLLLSGGISVGDYDYIGSSLRELGCQEIFYKVKQKPGKPLFFGKLNDCYVFALPGNPAASLTCFYEYVLPALHQFSGNGFKELSTFLIPLAHDFKKKGDRAQFLKAKIENHKVSVMGKQASSMLRSFINSSGYVYISAEQAEVKEGELVEVRVF</sequence>
<dbReference type="RefSeq" id="WP_109616993.1">
    <property type="nucleotide sequence ID" value="NZ_QGDO01000002.1"/>
</dbReference>
<dbReference type="InterPro" id="IPR036135">
    <property type="entry name" value="MoeA_linker/N_sf"/>
</dbReference>
<dbReference type="EMBL" id="QGDO01000002">
    <property type="protein sequence ID" value="PWJ42873.1"/>
    <property type="molecule type" value="Genomic_DNA"/>
</dbReference>
<name>A0A315ZCP8_SEDFL</name>
<keyword evidence="6" id="KW-0808">Transferase</keyword>
<feature type="domain" description="MoaB/Mog" evidence="7">
    <location>
        <begin position="176"/>
        <end position="314"/>
    </location>
</feature>
<keyword evidence="6" id="KW-0460">Magnesium</keyword>
<comment type="similarity">
    <text evidence="3 6">Belongs to the MoeA family.</text>
</comment>
<dbReference type="GO" id="GO:0061599">
    <property type="term" value="F:molybdopterin molybdotransferase activity"/>
    <property type="evidence" value="ECO:0007669"/>
    <property type="project" value="UniProtKB-UniRule"/>
</dbReference>
<dbReference type="Gene3D" id="2.170.190.11">
    <property type="entry name" value="Molybdopterin biosynthesis moea protein, domain 3"/>
    <property type="match status" value="1"/>
</dbReference>
<dbReference type="InterPro" id="IPR036425">
    <property type="entry name" value="MoaB/Mog-like_dom_sf"/>
</dbReference>
<dbReference type="SUPFAM" id="SSF63882">
    <property type="entry name" value="MoeA N-terminal region -like"/>
    <property type="match status" value="1"/>
</dbReference>
<dbReference type="GO" id="GO:0046872">
    <property type="term" value="F:metal ion binding"/>
    <property type="evidence" value="ECO:0007669"/>
    <property type="project" value="UniProtKB-UniRule"/>
</dbReference>
<evidence type="ECO:0000256" key="4">
    <source>
        <dbReference type="ARBA" id="ARBA00023150"/>
    </source>
</evidence>
<dbReference type="SUPFAM" id="SSF53218">
    <property type="entry name" value="Molybdenum cofactor biosynthesis proteins"/>
    <property type="match status" value="1"/>
</dbReference>
<dbReference type="Gene3D" id="3.40.980.10">
    <property type="entry name" value="MoaB/Mog-like domain"/>
    <property type="match status" value="1"/>
</dbReference>
<evidence type="ECO:0000256" key="3">
    <source>
        <dbReference type="ARBA" id="ARBA00010763"/>
    </source>
</evidence>
<dbReference type="AlphaFoldDB" id="A0A315ZCP8"/>
<dbReference type="Pfam" id="PF03453">
    <property type="entry name" value="MoeA_N"/>
    <property type="match status" value="1"/>
</dbReference>
<dbReference type="Gene3D" id="3.90.105.10">
    <property type="entry name" value="Molybdopterin biosynthesis moea protein, domain 2"/>
    <property type="match status" value="1"/>
</dbReference>
<dbReference type="InterPro" id="IPR036688">
    <property type="entry name" value="MoeA_C_domain_IV_sf"/>
</dbReference>
<comment type="function">
    <text evidence="1 6">Catalyzes the insertion of molybdate into adenylated molybdopterin with the concomitant release of AMP.</text>
</comment>
<evidence type="ECO:0000256" key="5">
    <source>
        <dbReference type="ARBA" id="ARBA00047317"/>
    </source>
</evidence>
<evidence type="ECO:0000256" key="1">
    <source>
        <dbReference type="ARBA" id="ARBA00002901"/>
    </source>
</evidence>
<dbReference type="Proteomes" id="UP000245535">
    <property type="component" value="Unassembled WGS sequence"/>
</dbReference>
<evidence type="ECO:0000256" key="6">
    <source>
        <dbReference type="RuleBase" id="RU365090"/>
    </source>
</evidence>
<keyword evidence="4 6" id="KW-0501">Molybdenum cofactor biosynthesis</keyword>
<dbReference type="GO" id="GO:0005829">
    <property type="term" value="C:cytosol"/>
    <property type="evidence" value="ECO:0007669"/>
    <property type="project" value="TreeGrafter"/>
</dbReference>
<evidence type="ECO:0000259" key="7">
    <source>
        <dbReference type="SMART" id="SM00852"/>
    </source>
</evidence>
<organism evidence="8 9">
    <name type="scientific">Sediminitomix flava</name>
    <dbReference type="NCBI Taxonomy" id="379075"/>
    <lineage>
        <taxon>Bacteria</taxon>
        <taxon>Pseudomonadati</taxon>
        <taxon>Bacteroidota</taxon>
        <taxon>Cytophagia</taxon>
        <taxon>Cytophagales</taxon>
        <taxon>Flammeovirgaceae</taxon>
        <taxon>Sediminitomix</taxon>
    </lineage>
</organism>
<evidence type="ECO:0000313" key="8">
    <source>
        <dbReference type="EMBL" id="PWJ42873.1"/>
    </source>
</evidence>
<dbReference type="NCBIfam" id="TIGR00177">
    <property type="entry name" value="molyb_syn"/>
    <property type="match status" value="1"/>
</dbReference>
<dbReference type="InterPro" id="IPR005111">
    <property type="entry name" value="MoeA_C_domain_IV"/>
</dbReference>
<dbReference type="SUPFAM" id="SSF63867">
    <property type="entry name" value="MoeA C-terminal domain-like"/>
    <property type="match status" value="1"/>
</dbReference>
<dbReference type="PANTHER" id="PTHR10192">
    <property type="entry name" value="MOLYBDOPTERIN BIOSYNTHESIS PROTEIN"/>
    <property type="match status" value="1"/>
</dbReference>
<keyword evidence="9" id="KW-1185">Reference proteome</keyword>
<comment type="catalytic activity">
    <reaction evidence="5">
        <text>adenylyl-molybdopterin + molybdate = Mo-molybdopterin + AMP + H(+)</text>
        <dbReference type="Rhea" id="RHEA:35047"/>
        <dbReference type="ChEBI" id="CHEBI:15378"/>
        <dbReference type="ChEBI" id="CHEBI:36264"/>
        <dbReference type="ChEBI" id="CHEBI:62727"/>
        <dbReference type="ChEBI" id="CHEBI:71302"/>
        <dbReference type="ChEBI" id="CHEBI:456215"/>
        <dbReference type="EC" id="2.10.1.1"/>
    </reaction>
</comment>
<dbReference type="UniPathway" id="UPA00344"/>
<reference evidence="8 9" key="1">
    <citation type="submission" date="2018-03" db="EMBL/GenBank/DDBJ databases">
        <title>Genomic Encyclopedia of Archaeal and Bacterial Type Strains, Phase II (KMG-II): from individual species to whole genera.</title>
        <authorList>
            <person name="Goeker M."/>
        </authorList>
    </citation>
    <scope>NUCLEOTIDE SEQUENCE [LARGE SCALE GENOMIC DNA]</scope>
    <source>
        <strain evidence="8 9">DSM 28229</strain>
    </source>
</reference>
<dbReference type="Gene3D" id="2.40.340.10">
    <property type="entry name" value="MoeA, C-terminal, domain IV"/>
    <property type="match status" value="1"/>
</dbReference>
<dbReference type="OrthoDB" id="9804758at2"/>
<dbReference type="SMART" id="SM00852">
    <property type="entry name" value="MoCF_biosynth"/>
    <property type="match status" value="1"/>
</dbReference>
<dbReference type="InterPro" id="IPR008284">
    <property type="entry name" value="MoCF_biosynth_CS"/>
</dbReference>
<keyword evidence="6" id="KW-0479">Metal-binding</keyword>
<accession>A0A315ZCP8</accession>
<evidence type="ECO:0000256" key="2">
    <source>
        <dbReference type="ARBA" id="ARBA00005046"/>
    </source>
</evidence>
<comment type="caution">
    <text evidence="8">The sequence shown here is derived from an EMBL/GenBank/DDBJ whole genome shotgun (WGS) entry which is preliminary data.</text>
</comment>
<protein>
    <recommendedName>
        <fullName evidence="6">Molybdopterin molybdenumtransferase</fullName>
        <ecNumber evidence="6">2.10.1.1</ecNumber>
    </recommendedName>
</protein>
<keyword evidence="6" id="KW-0500">Molybdenum</keyword>
<dbReference type="PANTHER" id="PTHR10192:SF5">
    <property type="entry name" value="GEPHYRIN"/>
    <property type="match status" value="1"/>
</dbReference>
<comment type="cofactor">
    <cofactor evidence="6">
        <name>Mg(2+)</name>
        <dbReference type="ChEBI" id="CHEBI:18420"/>
    </cofactor>
</comment>
<dbReference type="Pfam" id="PF03454">
    <property type="entry name" value="MoeA_C"/>
    <property type="match status" value="1"/>
</dbReference>
<dbReference type="InterPro" id="IPR038987">
    <property type="entry name" value="MoeA-like"/>
</dbReference>
<dbReference type="Pfam" id="PF00994">
    <property type="entry name" value="MoCF_biosynth"/>
    <property type="match status" value="1"/>
</dbReference>
<dbReference type="InterPro" id="IPR001453">
    <property type="entry name" value="MoaB/Mog_dom"/>
</dbReference>
<proteinExistence type="inferred from homology"/>
<comment type="pathway">
    <text evidence="2 6">Cofactor biosynthesis; molybdopterin biosynthesis.</text>
</comment>
<evidence type="ECO:0000313" key="9">
    <source>
        <dbReference type="Proteomes" id="UP000245535"/>
    </source>
</evidence>
<dbReference type="EC" id="2.10.1.1" evidence="6"/>